<reference evidence="2" key="1">
    <citation type="journal article" date="2014" name="Genome Biol. Evol.">
        <title>Pangenome evidence for extensive interdomain horizontal transfer affecting lineage core and shell genes in uncultured planktonic thaumarchaeota and euryarchaeota.</title>
        <authorList>
            <person name="Deschamps P."/>
            <person name="Zivanovic Y."/>
            <person name="Moreira D."/>
            <person name="Rodriguez-Valera F."/>
            <person name="Lopez-Garcia P."/>
        </authorList>
    </citation>
    <scope>NUCLEOTIDE SEQUENCE</scope>
</reference>
<dbReference type="PANTHER" id="PTHR33303">
    <property type="entry name" value="CYTOPLASMIC PROTEIN-RELATED"/>
    <property type="match status" value="1"/>
</dbReference>
<dbReference type="InterPro" id="IPR003781">
    <property type="entry name" value="CoA-bd"/>
</dbReference>
<evidence type="ECO:0000313" key="2">
    <source>
        <dbReference type="EMBL" id="AIF10864.1"/>
    </source>
</evidence>
<protein>
    <submittedName>
        <fullName evidence="2">CoA-binding domain protein</fullName>
    </submittedName>
</protein>
<dbReference type="Pfam" id="PF13380">
    <property type="entry name" value="CoA_binding_2"/>
    <property type="match status" value="1"/>
</dbReference>
<dbReference type="InterPro" id="IPR036291">
    <property type="entry name" value="NAD(P)-bd_dom_sf"/>
</dbReference>
<dbReference type="AlphaFoldDB" id="A0A075H456"/>
<dbReference type="SMART" id="SM00881">
    <property type="entry name" value="CoA_binding"/>
    <property type="match status" value="1"/>
</dbReference>
<dbReference type="SUPFAM" id="SSF51735">
    <property type="entry name" value="NAD(P)-binding Rossmann-fold domains"/>
    <property type="match status" value="1"/>
</dbReference>
<feature type="domain" description="CoA-binding" evidence="1">
    <location>
        <begin position="6"/>
        <end position="108"/>
    </location>
</feature>
<accession>A0A075H456</accession>
<dbReference type="EMBL" id="KF900902">
    <property type="protein sequence ID" value="AIF10864.1"/>
    <property type="molecule type" value="Genomic_DNA"/>
</dbReference>
<sequence length="138" mass="16040">MNIEQIFENTSNIAVIGLSKNELRDSYQVSAYMKNAGYNIIPINPTIDSVMGVKSYNSLKNIPEEVLKNIELVNVFRRSEFVEEILDEVIEINKKFGKIHTIWMQLGIFYDQVDRISEENKLNIITNKCIKIEHGRLY</sequence>
<dbReference type="Gene3D" id="3.40.50.720">
    <property type="entry name" value="NAD(P)-binding Rossmann-like Domain"/>
    <property type="match status" value="1"/>
</dbReference>
<name>A0A075H456_9ARCH</name>
<organism evidence="2">
    <name type="scientific">uncultured marine thaumarchaeote KM3_47_C08</name>
    <dbReference type="NCBI Taxonomy" id="1456167"/>
    <lineage>
        <taxon>Archaea</taxon>
        <taxon>Nitrososphaerota</taxon>
        <taxon>environmental samples</taxon>
    </lineage>
</organism>
<evidence type="ECO:0000259" key="1">
    <source>
        <dbReference type="SMART" id="SM00881"/>
    </source>
</evidence>
<dbReference type="PANTHER" id="PTHR33303:SF2">
    <property type="entry name" value="COA-BINDING DOMAIN-CONTAINING PROTEIN"/>
    <property type="match status" value="1"/>
</dbReference>
<proteinExistence type="predicted"/>